<comment type="caution">
    <text evidence="1">The sequence shown here is derived from an EMBL/GenBank/DDBJ whole genome shotgun (WGS) entry which is preliminary data.</text>
</comment>
<name>A0A2N9XLG3_9NEIS</name>
<evidence type="ECO:0000313" key="2">
    <source>
        <dbReference type="Proteomes" id="UP000229970"/>
    </source>
</evidence>
<dbReference type="Gene3D" id="1.10.132.80">
    <property type="match status" value="1"/>
</dbReference>
<dbReference type="InterPro" id="IPR032066">
    <property type="entry name" value="GP3_package"/>
</dbReference>
<dbReference type="Pfam" id="PF16677">
    <property type="entry name" value="GP3_package"/>
    <property type="match status" value="1"/>
</dbReference>
<dbReference type="Proteomes" id="UP000229970">
    <property type="component" value="Unassembled WGS sequence"/>
</dbReference>
<dbReference type="AlphaFoldDB" id="A0A2N9XLG3"/>
<proteinExistence type="predicted"/>
<accession>A0A2N9XLG3</accession>
<evidence type="ECO:0000313" key="1">
    <source>
        <dbReference type="EMBL" id="PIT49168.1"/>
    </source>
</evidence>
<reference evidence="1 2" key="1">
    <citation type="journal article" date="2017" name="MBio">
        <title>Type VI secretion-mediated competition in the bee gut microbiome.</title>
        <authorList>
            <person name="Steele M.I."/>
            <person name="Kwong W.K."/>
            <person name="Powell J.E."/>
            <person name="Whiteley M."/>
            <person name="Moran N.A."/>
        </authorList>
    </citation>
    <scope>NUCLEOTIDE SEQUENCE [LARGE SCALE GENOMIC DNA]</scope>
    <source>
        <strain evidence="1 2">Ruf1-X</strain>
    </source>
</reference>
<protein>
    <submittedName>
        <fullName evidence="1">Uncharacterized protein</fullName>
    </submittedName>
</protein>
<sequence length="126" mass="13733">MKKKKTALGRPSKYSDKVLACAQAYLCGEYKKQGNAIPSIAGLAFALGVSRECVYEWGRVYPEFSDILANIGTAQEMLLLDGGLTGDFNSTITKLMLTKHGYSDKQETAISGGIQVETKSLEDIFK</sequence>
<gene>
    <name evidence="1" type="ORF">BHC46_02730</name>
</gene>
<organism evidence="1 2">
    <name type="scientific">Snodgrassella alvi</name>
    <dbReference type="NCBI Taxonomy" id="1196083"/>
    <lineage>
        <taxon>Bacteria</taxon>
        <taxon>Pseudomonadati</taxon>
        <taxon>Pseudomonadota</taxon>
        <taxon>Betaproteobacteria</taxon>
        <taxon>Neisseriales</taxon>
        <taxon>Neisseriaceae</taxon>
        <taxon>Snodgrassella</taxon>
    </lineage>
</organism>
<dbReference type="RefSeq" id="WP_100121333.1">
    <property type="nucleotide sequence ID" value="NZ_MEIP01000011.1"/>
</dbReference>
<dbReference type="EMBL" id="MEIP01000011">
    <property type="protein sequence ID" value="PIT49168.1"/>
    <property type="molecule type" value="Genomic_DNA"/>
</dbReference>